<organism evidence="2 3">
    <name type="scientific">Candidatus Coproplasma stercoripullorum</name>
    <dbReference type="NCBI Taxonomy" id="2840751"/>
    <lineage>
        <taxon>Bacteria</taxon>
        <taxon>Bacillati</taxon>
        <taxon>Bacillota</taxon>
        <taxon>Clostridia</taxon>
        <taxon>Eubacteriales</taxon>
        <taxon>Candidatus Coproplasma</taxon>
    </lineage>
</organism>
<comment type="caution">
    <text evidence="2">The sequence shown here is derived from an EMBL/GenBank/DDBJ whole genome shotgun (WGS) entry which is preliminary data.</text>
</comment>
<proteinExistence type="predicted"/>
<keyword evidence="1" id="KW-0732">Signal</keyword>
<reference evidence="2" key="1">
    <citation type="submission" date="2020-10" db="EMBL/GenBank/DDBJ databases">
        <authorList>
            <person name="Gilroy R."/>
        </authorList>
    </citation>
    <scope>NUCLEOTIDE SEQUENCE</scope>
    <source>
        <strain evidence="2">ChiW25-3613</strain>
    </source>
</reference>
<evidence type="ECO:0000256" key="1">
    <source>
        <dbReference type="SAM" id="SignalP"/>
    </source>
</evidence>
<accession>A0A9D1DBL1</accession>
<dbReference type="Proteomes" id="UP000824179">
    <property type="component" value="Unassembled WGS sequence"/>
</dbReference>
<sequence>MKKFLAIVPAAAAVLALAAFGACSRGTASEYTAEVSSEDLVVFTAPEVSADMSVKDYFDGLVEEGLLTYTISGGMVTSINGVSNPADYSYCWMFYSDLTELDGVIYGNAEWGAYEYGGKTLASCAYGIEEMPVVEGYTYAAVYTRLS</sequence>
<protein>
    <submittedName>
        <fullName evidence="2">Uncharacterized protein</fullName>
    </submittedName>
</protein>
<gene>
    <name evidence="2" type="ORF">IAB90_06460</name>
</gene>
<evidence type="ECO:0000313" key="2">
    <source>
        <dbReference type="EMBL" id="HIR40006.1"/>
    </source>
</evidence>
<feature type="signal peptide" evidence="1">
    <location>
        <begin position="1"/>
        <end position="21"/>
    </location>
</feature>
<dbReference type="AlphaFoldDB" id="A0A9D1DBL1"/>
<dbReference type="PROSITE" id="PS51257">
    <property type="entry name" value="PROKAR_LIPOPROTEIN"/>
    <property type="match status" value="1"/>
</dbReference>
<reference evidence="2" key="2">
    <citation type="journal article" date="2021" name="PeerJ">
        <title>Extensive microbial diversity within the chicken gut microbiome revealed by metagenomics and culture.</title>
        <authorList>
            <person name="Gilroy R."/>
            <person name="Ravi A."/>
            <person name="Getino M."/>
            <person name="Pursley I."/>
            <person name="Horton D.L."/>
            <person name="Alikhan N.F."/>
            <person name="Baker D."/>
            <person name="Gharbi K."/>
            <person name="Hall N."/>
            <person name="Watson M."/>
            <person name="Adriaenssens E.M."/>
            <person name="Foster-Nyarko E."/>
            <person name="Jarju S."/>
            <person name="Secka A."/>
            <person name="Antonio M."/>
            <person name="Oren A."/>
            <person name="Chaudhuri R.R."/>
            <person name="La Ragione R."/>
            <person name="Hildebrand F."/>
            <person name="Pallen M.J."/>
        </authorList>
    </citation>
    <scope>NUCLEOTIDE SEQUENCE</scope>
    <source>
        <strain evidence="2">ChiW25-3613</strain>
    </source>
</reference>
<name>A0A9D1DBL1_9FIRM</name>
<evidence type="ECO:0000313" key="3">
    <source>
        <dbReference type="Proteomes" id="UP000824179"/>
    </source>
</evidence>
<feature type="chain" id="PRO_5039526172" evidence="1">
    <location>
        <begin position="22"/>
        <end position="147"/>
    </location>
</feature>
<dbReference type="EMBL" id="DVHB01000112">
    <property type="protein sequence ID" value="HIR40006.1"/>
    <property type="molecule type" value="Genomic_DNA"/>
</dbReference>